<accession>A0A5F9DIG9</accession>
<reference evidence="3" key="3">
    <citation type="submission" date="2025-09" db="UniProtKB">
        <authorList>
            <consortium name="Ensembl"/>
        </authorList>
    </citation>
    <scope>IDENTIFICATION</scope>
    <source>
        <strain evidence="3">Thorbecke</strain>
    </source>
</reference>
<keyword evidence="4" id="KW-1185">Reference proteome</keyword>
<proteinExistence type="inferred from homology"/>
<reference evidence="3" key="2">
    <citation type="submission" date="2025-08" db="UniProtKB">
        <authorList>
            <consortium name="Ensembl"/>
        </authorList>
    </citation>
    <scope>IDENTIFICATION</scope>
    <source>
        <strain evidence="3">Thorbecke</strain>
    </source>
</reference>
<dbReference type="EMBL" id="AAGW02033521">
    <property type="status" value="NOT_ANNOTATED_CDS"/>
    <property type="molecule type" value="Genomic_DNA"/>
</dbReference>
<dbReference type="AlphaFoldDB" id="A0A5F9DIG9"/>
<feature type="region of interest" description="Disordered" evidence="2">
    <location>
        <begin position="192"/>
        <end position="266"/>
    </location>
</feature>
<dbReference type="PANTHER" id="PTHR31214">
    <property type="entry name" value="PROTEIN FAM221A-RELATED"/>
    <property type="match status" value="1"/>
</dbReference>
<evidence type="ECO:0000313" key="4">
    <source>
        <dbReference type="Proteomes" id="UP000001811"/>
    </source>
</evidence>
<dbReference type="EMBL" id="AAGW02033520">
    <property type="status" value="NOT_ANNOTATED_CDS"/>
    <property type="molecule type" value="Genomic_DNA"/>
</dbReference>
<comment type="similarity">
    <text evidence="1">Belongs to the FAM221 family.</text>
</comment>
<evidence type="ECO:0008006" key="5">
    <source>
        <dbReference type="Google" id="ProtNLM"/>
    </source>
</evidence>
<dbReference type="Pfam" id="PF14753">
    <property type="entry name" value="FAM221"/>
    <property type="match status" value="1"/>
</dbReference>
<feature type="compositionally biased region" description="Acidic residues" evidence="2">
    <location>
        <begin position="374"/>
        <end position="385"/>
    </location>
</feature>
<dbReference type="Ensembl" id="ENSOCUT00000040295.1">
    <property type="protein sequence ID" value="ENSOCUP00000045955.1"/>
    <property type="gene ID" value="ENSOCUG00000016631.3"/>
</dbReference>
<dbReference type="EMBL" id="AAGW02033519">
    <property type="status" value="NOT_ANNOTATED_CDS"/>
    <property type="molecule type" value="Genomic_DNA"/>
</dbReference>
<name>A0A5F9DIG9_RABIT</name>
<protein>
    <recommendedName>
        <fullName evidence="5">Protein FAM221B</fullName>
    </recommendedName>
</protein>
<evidence type="ECO:0000256" key="2">
    <source>
        <dbReference type="SAM" id="MobiDB-lite"/>
    </source>
</evidence>
<dbReference type="Bgee" id="ENSOCUG00000016631">
    <property type="expression patterns" value="Expressed in testis and 16 other cell types or tissues"/>
</dbReference>
<sequence length="662" mass="72011">MVKQQPQAAAPAAGPGWAPTAPVDFLRVPPSLLSPTPWPQARRQHRTSTDFIGDTPDSTCTNAGYQHPVHSICPASAPAAKPSLCEGSPRTELLSLWESLQTRLPQGGLHLLWADACFLTALCLPGKESTSLGGLQISGKGLLGAEGALSTARAPALKKDSMDAGPQALRQLSRHGDWLLEEFYVLEQDSMDAELHPSSKDPPVEDLQAPPLEPSTPEAALEPQASQDIFVPSPAQTPLGSHNSESPSVPSPAQTPLEPHASESPLEPAISHISLQQAISEAPLKTPTSETLLETPISKVPDKHLSFQPSSVIHVSGSSSEVLKEGSLSEPSSSEISRTRRATQVPEVEHLPKHSLPGPSAHFYTVTSAKQKDDAEEDEEGEETSDATAHTALPGHQTGKKKAKKEVICNCPRPFSCSLPTVLNLPQKEGTELLLDVVLSLSFRVSSLPPGYTAPSFPCSTGHPVDPANQAESVEAAKTMHREQFGTQVNYVFQWEKNAALNAIQSGLYVGWRCPHYLWDCFRIRDESKCFCGHLLREHHVISDISVPCRVSQCRCLMFCFIPSRPEEVGEFWLKRRATFDPKAWRAQCRCKHSHEDHAATRSHPCRHPGNSWGRGTVPGRAGTGHLEMRMGTWEERLEHVGGKEGMETWLTGTPPLTLLLS</sequence>
<feature type="compositionally biased region" description="Polar residues" evidence="2">
    <location>
        <begin position="234"/>
        <end position="254"/>
    </location>
</feature>
<dbReference type="InterPro" id="IPR026755">
    <property type="entry name" value="Fam221a/b"/>
</dbReference>
<organism evidence="3 4">
    <name type="scientific">Oryctolagus cuniculus</name>
    <name type="common">Rabbit</name>
    <dbReference type="NCBI Taxonomy" id="9986"/>
    <lineage>
        <taxon>Eukaryota</taxon>
        <taxon>Metazoa</taxon>
        <taxon>Chordata</taxon>
        <taxon>Craniata</taxon>
        <taxon>Vertebrata</taxon>
        <taxon>Euteleostomi</taxon>
        <taxon>Mammalia</taxon>
        <taxon>Eutheria</taxon>
        <taxon>Euarchontoglires</taxon>
        <taxon>Glires</taxon>
        <taxon>Lagomorpha</taxon>
        <taxon>Leporidae</taxon>
        <taxon>Oryctolagus</taxon>
    </lineage>
</organism>
<feature type="region of interest" description="Disordered" evidence="2">
    <location>
        <begin position="600"/>
        <end position="619"/>
    </location>
</feature>
<feature type="compositionally biased region" description="Basic and acidic residues" evidence="2">
    <location>
        <begin position="193"/>
        <end position="203"/>
    </location>
</feature>
<feature type="compositionally biased region" description="Low complexity" evidence="2">
    <location>
        <begin position="314"/>
        <end position="336"/>
    </location>
</feature>
<feature type="region of interest" description="Disordered" evidence="2">
    <location>
        <begin position="314"/>
        <end position="403"/>
    </location>
</feature>
<dbReference type="InParanoid" id="A0A5F9DIG9"/>
<reference evidence="3 4" key="1">
    <citation type="journal article" date="2011" name="Nature">
        <title>A high-resolution map of human evolutionary constraint using 29 mammals.</title>
        <authorList>
            <person name="Lindblad-Toh K."/>
            <person name="Garber M."/>
            <person name="Zuk O."/>
            <person name="Lin M.F."/>
            <person name="Parker B.J."/>
            <person name="Washietl S."/>
            <person name="Kheradpour P."/>
            <person name="Ernst J."/>
            <person name="Jordan G."/>
            <person name="Mauceli E."/>
            <person name="Ward L.D."/>
            <person name="Lowe C.B."/>
            <person name="Holloway A.K."/>
            <person name="Clamp M."/>
            <person name="Gnerre S."/>
            <person name="Alfoldi J."/>
            <person name="Beal K."/>
            <person name="Chang J."/>
            <person name="Clawson H."/>
            <person name="Cuff J."/>
            <person name="Di Palma F."/>
            <person name="Fitzgerald S."/>
            <person name="Flicek P."/>
            <person name="Guttman M."/>
            <person name="Hubisz M.J."/>
            <person name="Jaffe D.B."/>
            <person name="Jungreis I."/>
            <person name="Kent W.J."/>
            <person name="Kostka D."/>
            <person name="Lara M."/>
            <person name="Martins A.L."/>
            <person name="Massingham T."/>
            <person name="Moltke I."/>
            <person name="Raney B.J."/>
            <person name="Rasmussen M.D."/>
            <person name="Robinson J."/>
            <person name="Stark A."/>
            <person name="Vilella A.J."/>
            <person name="Wen J."/>
            <person name="Xie X."/>
            <person name="Zody M.C."/>
            <person name="Baldwin J."/>
            <person name="Bloom T."/>
            <person name="Chin C.W."/>
            <person name="Heiman D."/>
            <person name="Nicol R."/>
            <person name="Nusbaum C."/>
            <person name="Young S."/>
            <person name="Wilkinson J."/>
            <person name="Worley K.C."/>
            <person name="Kovar C.L."/>
            <person name="Muzny D.M."/>
            <person name="Gibbs R.A."/>
            <person name="Cree A."/>
            <person name="Dihn H.H."/>
            <person name="Fowler G."/>
            <person name="Jhangiani S."/>
            <person name="Joshi V."/>
            <person name="Lee S."/>
            <person name="Lewis L.R."/>
            <person name="Nazareth L.V."/>
            <person name="Okwuonu G."/>
            <person name="Santibanez J."/>
            <person name="Warren W.C."/>
            <person name="Mardis E.R."/>
            <person name="Weinstock G.M."/>
            <person name="Wilson R.K."/>
            <person name="Delehaunty K."/>
            <person name="Dooling D."/>
            <person name="Fronik C."/>
            <person name="Fulton L."/>
            <person name="Fulton B."/>
            <person name="Graves T."/>
            <person name="Minx P."/>
            <person name="Sodergren E."/>
            <person name="Birney E."/>
            <person name="Margulies E.H."/>
            <person name="Herrero J."/>
            <person name="Green E.D."/>
            <person name="Haussler D."/>
            <person name="Siepel A."/>
            <person name="Goldman N."/>
            <person name="Pollard K.S."/>
            <person name="Pedersen J.S."/>
            <person name="Lander E.S."/>
            <person name="Kellis M."/>
        </authorList>
    </citation>
    <scope>NUCLEOTIDE SEQUENCE [LARGE SCALE GENOMIC DNA]</scope>
    <source>
        <strain evidence="3 4">Thorbecke inbred</strain>
    </source>
</reference>
<gene>
    <name evidence="3" type="primary">FAM221B</name>
</gene>
<dbReference type="PANTHER" id="PTHR31214:SF3">
    <property type="entry name" value="PROTEIN FAM221B"/>
    <property type="match status" value="1"/>
</dbReference>
<evidence type="ECO:0000256" key="1">
    <source>
        <dbReference type="ARBA" id="ARBA00011026"/>
    </source>
</evidence>
<evidence type="ECO:0000313" key="3">
    <source>
        <dbReference type="Ensembl" id="ENSOCUP00000045955.1"/>
    </source>
</evidence>
<dbReference type="GeneTree" id="ENSGT00770000120611"/>
<dbReference type="Proteomes" id="UP000001811">
    <property type="component" value="Chromosome 1"/>
</dbReference>
<feature type="region of interest" description="Disordered" evidence="2">
    <location>
        <begin position="1"/>
        <end position="21"/>
    </location>
</feature>